<evidence type="ECO:0000256" key="2">
    <source>
        <dbReference type="ARBA" id="ARBA00022884"/>
    </source>
</evidence>
<proteinExistence type="predicted"/>
<evidence type="ECO:0000256" key="5">
    <source>
        <dbReference type="SAM" id="MobiDB-lite"/>
    </source>
</evidence>
<protein>
    <submittedName>
        <fullName evidence="7">RNA-binding protein 7</fullName>
    </submittedName>
</protein>
<dbReference type="SMART" id="SM00360">
    <property type="entry name" value="RRM"/>
    <property type="match status" value="1"/>
</dbReference>
<feature type="domain" description="RRM" evidence="6">
    <location>
        <begin position="11"/>
        <end position="83"/>
    </location>
</feature>
<reference evidence="7 8" key="1">
    <citation type="submission" date="2015-01" db="EMBL/GenBank/DDBJ databases">
        <title>Evolution of Trichinella species and genotypes.</title>
        <authorList>
            <person name="Korhonen P.K."/>
            <person name="Edoardo P."/>
            <person name="Giuseppe L.R."/>
            <person name="Gasser R.B."/>
        </authorList>
    </citation>
    <scope>NUCLEOTIDE SEQUENCE [LARGE SCALE GENOMIC DNA]</scope>
    <source>
        <strain evidence="7">ISS2496</strain>
    </source>
</reference>
<dbReference type="InterPro" id="IPR035979">
    <property type="entry name" value="RBD_domain_sf"/>
</dbReference>
<keyword evidence="8" id="KW-1185">Reference proteome</keyword>
<dbReference type="PANTHER" id="PTHR13798">
    <property type="entry name" value="RNA BINDING MOTIF RBM PROTEIN -RELATED"/>
    <property type="match status" value="1"/>
</dbReference>
<dbReference type="GO" id="GO:0005654">
    <property type="term" value="C:nucleoplasm"/>
    <property type="evidence" value="ECO:0007669"/>
    <property type="project" value="UniProtKB-SubCell"/>
</dbReference>
<dbReference type="SUPFAM" id="SSF54928">
    <property type="entry name" value="RNA-binding domain, RBD"/>
    <property type="match status" value="1"/>
</dbReference>
<comment type="caution">
    <text evidence="7">The sequence shown here is derived from an EMBL/GenBank/DDBJ whole genome shotgun (WGS) entry which is preliminary data.</text>
</comment>
<evidence type="ECO:0000313" key="7">
    <source>
        <dbReference type="EMBL" id="KRY09257.1"/>
    </source>
</evidence>
<dbReference type="PROSITE" id="PS50102">
    <property type="entry name" value="RRM"/>
    <property type="match status" value="1"/>
</dbReference>
<evidence type="ECO:0000256" key="1">
    <source>
        <dbReference type="ARBA" id="ARBA00004642"/>
    </source>
</evidence>
<keyword evidence="3" id="KW-0539">Nucleus</keyword>
<keyword evidence="2 4" id="KW-0694">RNA-binding</keyword>
<dbReference type="OrthoDB" id="407442at2759"/>
<dbReference type="Pfam" id="PF00076">
    <property type="entry name" value="RRM_1"/>
    <property type="match status" value="1"/>
</dbReference>
<dbReference type="Proteomes" id="UP000054783">
    <property type="component" value="Unassembled WGS sequence"/>
</dbReference>
<evidence type="ECO:0000313" key="8">
    <source>
        <dbReference type="Proteomes" id="UP000054783"/>
    </source>
</evidence>
<evidence type="ECO:0000256" key="4">
    <source>
        <dbReference type="PROSITE-ProRule" id="PRU00176"/>
    </source>
</evidence>
<dbReference type="Gene3D" id="3.30.70.330">
    <property type="match status" value="1"/>
</dbReference>
<evidence type="ECO:0000259" key="6">
    <source>
        <dbReference type="PROSITE" id="PS50102"/>
    </source>
</evidence>
<feature type="compositionally biased region" description="Basic residues" evidence="5">
    <location>
        <begin position="201"/>
        <end position="217"/>
    </location>
</feature>
<dbReference type="PANTHER" id="PTHR13798:SF11">
    <property type="entry name" value="RNA-BINDING PROTEIN 7-RELATED"/>
    <property type="match status" value="1"/>
</dbReference>
<feature type="compositionally biased region" description="Polar residues" evidence="5">
    <location>
        <begin position="181"/>
        <end position="200"/>
    </location>
</feature>
<dbReference type="EMBL" id="JYDQ01000282">
    <property type="protein sequence ID" value="KRY09257.1"/>
    <property type="molecule type" value="Genomic_DNA"/>
</dbReference>
<sequence>MNKPFDNIDDRTLVVLNCHKNVTEELLYELFVQAGPVQNVRKRKTCSHAFVTFFHSESVPYTINVMNGIRLFGQPLRLRPRPHTVHCFGEPNNCDYPEPLWCVLIPYPREDYVREMKMKDRFQRQQQQRERYVRNMRNTHPGSSSYPYSPRGARHYESYRPTYWTQDYYENERERYGRQYRGNTYKNTRASYSYSSANRGKSSHSKKQFKKGHPPAR</sequence>
<comment type="subcellular location">
    <subcellularLocation>
        <location evidence="1">Nucleus</location>
        <location evidence="1">Nucleoplasm</location>
    </subcellularLocation>
</comment>
<dbReference type="InterPro" id="IPR000504">
    <property type="entry name" value="RRM_dom"/>
</dbReference>
<dbReference type="AlphaFoldDB" id="A0A0V0Z9L2"/>
<gene>
    <name evidence="7" type="primary">Rbm7</name>
    <name evidence="7" type="ORF">T12_15819</name>
</gene>
<dbReference type="GO" id="GO:0000381">
    <property type="term" value="P:regulation of alternative mRNA splicing, via spliceosome"/>
    <property type="evidence" value="ECO:0007669"/>
    <property type="project" value="TreeGrafter"/>
</dbReference>
<dbReference type="InterPro" id="IPR052285">
    <property type="entry name" value="NEXT_complex_subunit"/>
</dbReference>
<evidence type="ECO:0000256" key="3">
    <source>
        <dbReference type="ARBA" id="ARBA00023242"/>
    </source>
</evidence>
<accession>A0A0V0Z9L2</accession>
<organism evidence="7 8">
    <name type="scientific">Trichinella patagoniensis</name>
    <dbReference type="NCBI Taxonomy" id="990121"/>
    <lineage>
        <taxon>Eukaryota</taxon>
        <taxon>Metazoa</taxon>
        <taxon>Ecdysozoa</taxon>
        <taxon>Nematoda</taxon>
        <taxon>Enoplea</taxon>
        <taxon>Dorylaimia</taxon>
        <taxon>Trichinellida</taxon>
        <taxon>Trichinellidae</taxon>
        <taxon>Trichinella</taxon>
    </lineage>
</organism>
<dbReference type="GO" id="GO:0003727">
    <property type="term" value="F:single-stranded RNA binding"/>
    <property type="evidence" value="ECO:0007669"/>
    <property type="project" value="TreeGrafter"/>
</dbReference>
<dbReference type="STRING" id="990121.A0A0V0Z9L2"/>
<feature type="region of interest" description="Disordered" evidence="5">
    <location>
        <begin position="175"/>
        <end position="217"/>
    </location>
</feature>
<dbReference type="InterPro" id="IPR012677">
    <property type="entry name" value="Nucleotide-bd_a/b_plait_sf"/>
</dbReference>
<name>A0A0V0Z9L2_9BILA</name>